<dbReference type="Pfam" id="PF04300">
    <property type="entry name" value="FBA"/>
    <property type="match status" value="1"/>
</dbReference>
<dbReference type="SUPFAM" id="SSF81383">
    <property type="entry name" value="F-box domain"/>
    <property type="match status" value="1"/>
</dbReference>
<gene>
    <name evidence="4" type="ORF">HF521_006103</name>
</gene>
<keyword evidence="5" id="KW-1185">Reference proteome</keyword>
<dbReference type="FunFam" id="2.60.120.260:FF:000012">
    <property type="entry name" value="F-box only protein 2"/>
    <property type="match status" value="1"/>
</dbReference>
<dbReference type="GO" id="GO:0031146">
    <property type="term" value="P:SCF-dependent proteasomal ubiquitin-dependent protein catabolic process"/>
    <property type="evidence" value="ECO:0007669"/>
    <property type="project" value="TreeGrafter"/>
</dbReference>
<evidence type="ECO:0000256" key="1">
    <source>
        <dbReference type="ARBA" id="ARBA00022786"/>
    </source>
</evidence>
<dbReference type="GO" id="GO:0005737">
    <property type="term" value="C:cytoplasm"/>
    <property type="evidence" value="ECO:0007669"/>
    <property type="project" value="TreeGrafter"/>
</dbReference>
<sequence length="273" mass="32003">MKSQVSLQRIEAPYSCPLVCPDLPLNIIEEILLNLPAQQVICVCRLVCNEWKSVVDSTAFWKERCRREGFKPLNMQRIPRDWQTFYILCKKRHNLLKNPNANENFSGWTILEDGGDRWTVDRLYSPHPDETVTKCFVTSYGRCIKSQLIDLEKEGYSPAFMDEIQPDIVITDWYAPRWDCGSLYEINVELLDHKKQIIQLFQPERVIFPQWNDQKWEKMTHAFKDYGPGVRFILFKHGGRDTQYWAGHYGIRVTNSSVEIFPSAEADIVHIDN</sequence>
<organism evidence="4 5">
    <name type="scientific">Silurus meridionalis</name>
    <name type="common">Southern catfish</name>
    <name type="synonym">Silurus soldatovi meridionalis</name>
    <dbReference type="NCBI Taxonomy" id="175797"/>
    <lineage>
        <taxon>Eukaryota</taxon>
        <taxon>Metazoa</taxon>
        <taxon>Chordata</taxon>
        <taxon>Craniata</taxon>
        <taxon>Vertebrata</taxon>
        <taxon>Euteleostomi</taxon>
        <taxon>Actinopterygii</taxon>
        <taxon>Neopterygii</taxon>
        <taxon>Teleostei</taxon>
        <taxon>Ostariophysi</taxon>
        <taxon>Siluriformes</taxon>
        <taxon>Siluridae</taxon>
        <taxon>Silurus</taxon>
    </lineage>
</organism>
<dbReference type="SMART" id="SM01198">
    <property type="entry name" value="FBA"/>
    <property type="match status" value="1"/>
</dbReference>
<dbReference type="PROSITE" id="PS50181">
    <property type="entry name" value="FBOX"/>
    <property type="match status" value="1"/>
</dbReference>
<accession>A0A8T0AXJ6</accession>
<dbReference type="Gene3D" id="2.60.120.260">
    <property type="entry name" value="Galactose-binding domain-like"/>
    <property type="match status" value="1"/>
</dbReference>
<dbReference type="PANTHER" id="PTHR12125">
    <property type="entry name" value="F-BOX ONLY PROTEIN 6-LIKE PROTEIN"/>
    <property type="match status" value="1"/>
</dbReference>
<dbReference type="Pfam" id="PF00646">
    <property type="entry name" value="F-box"/>
    <property type="match status" value="1"/>
</dbReference>
<dbReference type="PROSITE" id="PS51114">
    <property type="entry name" value="FBA"/>
    <property type="match status" value="1"/>
</dbReference>
<keyword evidence="1" id="KW-0833">Ubl conjugation pathway</keyword>
<dbReference type="GO" id="GO:0036503">
    <property type="term" value="P:ERAD pathway"/>
    <property type="evidence" value="ECO:0007669"/>
    <property type="project" value="TreeGrafter"/>
</dbReference>
<comment type="caution">
    <text evidence="4">The sequence shown here is derived from an EMBL/GenBank/DDBJ whole genome shotgun (WGS) entry which is preliminary data.</text>
</comment>
<dbReference type="AlphaFoldDB" id="A0A8T0AXJ6"/>
<evidence type="ECO:0000259" key="3">
    <source>
        <dbReference type="PROSITE" id="PS51114"/>
    </source>
</evidence>
<evidence type="ECO:0000259" key="2">
    <source>
        <dbReference type="PROSITE" id="PS50181"/>
    </source>
</evidence>
<proteinExistence type="predicted"/>
<dbReference type="InterPro" id="IPR036047">
    <property type="entry name" value="F-box-like_dom_sf"/>
</dbReference>
<reference evidence="4" key="1">
    <citation type="submission" date="2020-08" db="EMBL/GenBank/DDBJ databases">
        <title>Chromosome-level assembly of Southern catfish (Silurus meridionalis) provides insights into visual adaptation to the nocturnal and benthic lifestyles.</title>
        <authorList>
            <person name="Zhang Y."/>
            <person name="Wang D."/>
            <person name="Peng Z."/>
        </authorList>
    </citation>
    <scope>NUCLEOTIDE SEQUENCE</scope>
    <source>
        <strain evidence="4">SWU-2019-XX</strain>
        <tissue evidence="4">Muscle</tissue>
    </source>
</reference>
<dbReference type="InterPro" id="IPR007397">
    <property type="entry name" value="F-box-assoc_dom"/>
</dbReference>
<dbReference type="FunFam" id="1.20.1280.50:FF:000002">
    <property type="entry name" value="F-box only protein 44"/>
    <property type="match status" value="1"/>
</dbReference>
<feature type="domain" description="F-box" evidence="2">
    <location>
        <begin position="17"/>
        <end position="64"/>
    </location>
</feature>
<dbReference type="OrthoDB" id="1107553at2759"/>
<dbReference type="GO" id="GO:0061630">
    <property type="term" value="F:ubiquitin protein ligase activity"/>
    <property type="evidence" value="ECO:0007669"/>
    <property type="project" value="TreeGrafter"/>
</dbReference>
<dbReference type="GO" id="GO:0006516">
    <property type="term" value="P:glycoprotein catabolic process"/>
    <property type="evidence" value="ECO:0007669"/>
    <property type="project" value="TreeGrafter"/>
</dbReference>
<evidence type="ECO:0000313" key="4">
    <source>
        <dbReference type="EMBL" id="KAF7696009.1"/>
    </source>
</evidence>
<dbReference type="SUPFAM" id="SSF49785">
    <property type="entry name" value="Galactose-binding domain-like"/>
    <property type="match status" value="1"/>
</dbReference>
<dbReference type="EMBL" id="JABFDY010000016">
    <property type="protein sequence ID" value="KAF7696009.1"/>
    <property type="molecule type" value="Genomic_DNA"/>
</dbReference>
<dbReference type="InterPro" id="IPR001810">
    <property type="entry name" value="F-box_dom"/>
</dbReference>
<evidence type="ECO:0008006" key="6">
    <source>
        <dbReference type="Google" id="ProtNLM"/>
    </source>
</evidence>
<evidence type="ECO:0000313" key="5">
    <source>
        <dbReference type="Proteomes" id="UP000606274"/>
    </source>
</evidence>
<dbReference type="GO" id="GO:0019005">
    <property type="term" value="C:SCF ubiquitin ligase complex"/>
    <property type="evidence" value="ECO:0007669"/>
    <property type="project" value="TreeGrafter"/>
</dbReference>
<dbReference type="Gene3D" id="1.20.1280.50">
    <property type="match status" value="1"/>
</dbReference>
<dbReference type="Proteomes" id="UP000606274">
    <property type="component" value="Unassembled WGS sequence"/>
</dbReference>
<protein>
    <recommendedName>
        <fullName evidence="6">F-box only protein 6</fullName>
    </recommendedName>
</protein>
<dbReference type="PANTHER" id="PTHR12125:SF12">
    <property type="entry name" value="F-BOX ONLY PROTEIN 6"/>
    <property type="match status" value="1"/>
</dbReference>
<dbReference type="SMART" id="SM00256">
    <property type="entry name" value="FBOX"/>
    <property type="match status" value="1"/>
</dbReference>
<name>A0A8T0AXJ6_SILME</name>
<dbReference type="InterPro" id="IPR008979">
    <property type="entry name" value="Galactose-bd-like_sf"/>
</dbReference>
<feature type="domain" description="FBA" evidence="3">
    <location>
        <begin position="85"/>
        <end position="262"/>
    </location>
</feature>
<dbReference type="InterPro" id="IPR039752">
    <property type="entry name" value="F-box_only"/>
</dbReference>